<dbReference type="AlphaFoldDB" id="A0A8H6T1G3"/>
<feature type="domain" description="FAD-binding" evidence="7">
    <location>
        <begin position="10"/>
        <end position="396"/>
    </location>
</feature>
<evidence type="ECO:0000259" key="7">
    <source>
        <dbReference type="Pfam" id="PF01494"/>
    </source>
</evidence>
<comment type="similarity">
    <text evidence="1">Belongs to the paxM FAD-dependent monooxygenase family.</text>
</comment>
<dbReference type="EMBL" id="JACAZE010000008">
    <property type="protein sequence ID" value="KAF7308172.1"/>
    <property type="molecule type" value="Genomic_DNA"/>
</dbReference>
<keyword evidence="3" id="KW-0274">FAD</keyword>
<dbReference type="Gene3D" id="3.50.50.60">
    <property type="entry name" value="FAD/NAD(P)-binding domain"/>
    <property type="match status" value="1"/>
</dbReference>
<accession>A0A8H6T1G3</accession>
<evidence type="ECO:0000256" key="6">
    <source>
        <dbReference type="SAM" id="MobiDB-lite"/>
    </source>
</evidence>
<dbReference type="PANTHER" id="PTHR13789:SF309">
    <property type="entry name" value="PUTATIVE (AFU_ORTHOLOGUE AFUA_6G14510)-RELATED"/>
    <property type="match status" value="1"/>
</dbReference>
<evidence type="ECO:0000256" key="1">
    <source>
        <dbReference type="ARBA" id="ARBA00007992"/>
    </source>
</evidence>
<evidence type="ECO:0000313" key="9">
    <source>
        <dbReference type="Proteomes" id="UP000613580"/>
    </source>
</evidence>
<dbReference type="InterPro" id="IPR002938">
    <property type="entry name" value="FAD-bd"/>
</dbReference>
<evidence type="ECO:0000256" key="5">
    <source>
        <dbReference type="ARBA" id="ARBA00023033"/>
    </source>
</evidence>
<gene>
    <name evidence="8" type="ORF">HMN09_00665000</name>
</gene>
<feature type="compositionally biased region" description="Basic and acidic residues" evidence="6">
    <location>
        <begin position="843"/>
        <end position="857"/>
    </location>
</feature>
<proteinExistence type="inferred from homology"/>
<feature type="region of interest" description="Disordered" evidence="6">
    <location>
        <begin position="200"/>
        <end position="224"/>
    </location>
</feature>
<feature type="region of interest" description="Disordered" evidence="6">
    <location>
        <begin position="548"/>
        <end position="580"/>
    </location>
</feature>
<dbReference type="OrthoDB" id="5428495at2759"/>
<feature type="region of interest" description="Disordered" evidence="6">
    <location>
        <begin position="839"/>
        <end position="874"/>
    </location>
</feature>
<dbReference type="Pfam" id="PF01494">
    <property type="entry name" value="FAD_binding_3"/>
    <property type="match status" value="1"/>
</dbReference>
<keyword evidence="5" id="KW-0503">Monooxygenase</keyword>
<comment type="caution">
    <text evidence="8">The sequence shown here is derived from an EMBL/GenBank/DDBJ whole genome shotgun (WGS) entry which is preliminary data.</text>
</comment>
<keyword evidence="2" id="KW-0285">Flavoprotein</keyword>
<dbReference type="GO" id="GO:0004497">
    <property type="term" value="F:monooxygenase activity"/>
    <property type="evidence" value="ECO:0007669"/>
    <property type="project" value="UniProtKB-KW"/>
</dbReference>
<keyword evidence="9" id="KW-1185">Reference proteome</keyword>
<keyword evidence="4" id="KW-0560">Oxidoreductase</keyword>
<dbReference type="PANTHER" id="PTHR13789">
    <property type="entry name" value="MONOOXYGENASE"/>
    <property type="match status" value="1"/>
</dbReference>
<dbReference type="InterPro" id="IPR036188">
    <property type="entry name" value="FAD/NAD-bd_sf"/>
</dbReference>
<evidence type="ECO:0000256" key="4">
    <source>
        <dbReference type="ARBA" id="ARBA00023002"/>
    </source>
</evidence>
<evidence type="ECO:0000256" key="2">
    <source>
        <dbReference type="ARBA" id="ARBA00022630"/>
    </source>
</evidence>
<evidence type="ECO:0000256" key="3">
    <source>
        <dbReference type="ARBA" id="ARBA00022827"/>
    </source>
</evidence>
<feature type="compositionally biased region" description="Polar residues" evidence="6">
    <location>
        <begin position="862"/>
        <end position="871"/>
    </location>
</feature>
<reference evidence="8" key="1">
    <citation type="submission" date="2020-05" db="EMBL/GenBank/DDBJ databases">
        <title>Mycena genomes resolve the evolution of fungal bioluminescence.</title>
        <authorList>
            <person name="Tsai I.J."/>
        </authorList>
    </citation>
    <scope>NUCLEOTIDE SEQUENCE</scope>
    <source>
        <strain evidence="8">110903Hualien_Pintung</strain>
    </source>
</reference>
<organism evidence="8 9">
    <name type="scientific">Mycena chlorophos</name>
    <name type="common">Agaric fungus</name>
    <name type="synonym">Agaricus chlorophos</name>
    <dbReference type="NCBI Taxonomy" id="658473"/>
    <lineage>
        <taxon>Eukaryota</taxon>
        <taxon>Fungi</taxon>
        <taxon>Dikarya</taxon>
        <taxon>Basidiomycota</taxon>
        <taxon>Agaricomycotina</taxon>
        <taxon>Agaricomycetes</taxon>
        <taxon>Agaricomycetidae</taxon>
        <taxon>Agaricales</taxon>
        <taxon>Marasmiineae</taxon>
        <taxon>Mycenaceae</taxon>
        <taxon>Mycena</taxon>
    </lineage>
</organism>
<dbReference type="SUPFAM" id="SSF51905">
    <property type="entry name" value="FAD/NAD(P)-binding domain"/>
    <property type="match status" value="1"/>
</dbReference>
<dbReference type="Proteomes" id="UP000613580">
    <property type="component" value="Unassembled WGS sequence"/>
</dbReference>
<sequence length="940" mass="101396">MGEHSETVGAGLATAIALKKAGHEVLVLEKEERLGDGRNSLPVAGAHVAPNGSKILYDWGLREKIKTLDYAAEVPGAAFFGAHRFEGTGPNHERDLMGYQTYAEEIISEARGNYLILRYSDLVGILHDELECPSTPTHRDASFDKSKVIVRFGAEVVSVDLDQGAVTLRNGERLQADAVIGADGPLGAVRAALQAEAERTLATQQHSRSTSEEDFPQDDGSPRYPQLLTSPFWCYGGVVPREDIVQVSSTDLDSYSLHGICLFFGNNCSVSVVRIDDELSIAVVSTDARCTKLSEVLGSECDAGLRQIADLADANTQHPTLITQTGKHESLESWVSESGRVVVLGKAAHPLPPNAVQTYASALEDALFIGKIFSHTNDPSRIPEFLRAFQEHREPRTDFLRHIEEKYIVASTAPNGQTQQLRDDMFRMNHARGAPILESPAMPMLEAEAMEETETVFGYDADEDAEEWVGGCAYFAALLSAEVLRTATRVVASAGTSLTRAASKTQSATSALIPLVLVIWASSVSLPWAHLSHRTDDGGFAQTTVTSKVDHEARCRPSPSPTPTPTTSSTSTAVPEDVKTGDCDWPSMQQPHGPFAYAYPHPFPLPPSLPYPHAHRELDGSGTVDRAGLAAAAGTHWAQHVFQARVPLFLEGSGSGSARPYPVADDGFRHVIHDHDPHSMSLVDSTMSEMLFLEGVRSPDGNEMVPAGRRIATTILPGPSQNFAGGHAPNAVSGDPLAQSTNEDWAPFLAMWLATAPQCTMLYTSWKTTMIALPRTSYLMGQAEVRKLSLSPFMPRRTCICASTDNDYSESRVDVTVAGTMAGDDRVLNGAALGHMGGLFHSPRLDDPVPSRADAKPRQRRPSSLTPSGSISPCLRLRHNPSTLTLIRNLATNARARAREHTHALAPLQGRHVTTRIPPNALGADACLPTRTSASGGWGV</sequence>
<name>A0A8H6T1G3_MYCCL</name>
<dbReference type="GO" id="GO:0071949">
    <property type="term" value="F:FAD binding"/>
    <property type="evidence" value="ECO:0007669"/>
    <property type="project" value="InterPro"/>
</dbReference>
<protein>
    <recommendedName>
        <fullName evidence="7">FAD-binding domain-containing protein</fullName>
    </recommendedName>
</protein>
<dbReference type="InterPro" id="IPR050493">
    <property type="entry name" value="FAD-dep_Monooxygenase_BioMet"/>
</dbReference>
<evidence type="ECO:0000313" key="8">
    <source>
        <dbReference type="EMBL" id="KAF7308172.1"/>
    </source>
</evidence>